<dbReference type="AlphaFoldDB" id="A0A4Z2GDJ6"/>
<organism evidence="2 3">
    <name type="scientific">Liparis tanakae</name>
    <name type="common">Tanaka's snailfish</name>
    <dbReference type="NCBI Taxonomy" id="230148"/>
    <lineage>
        <taxon>Eukaryota</taxon>
        <taxon>Metazoa</taxon>
        <taxon>Chordata</taxon>
        <taxon>Craniata</taxon>
        <taxon>Vertebrata</taxon>
        <taxon>Euteleostomi</taxon>
        <taxon>Actinopterygii</taxon>
        <taxon>Neopterygii</taxon>
        <taxon>Teleostei</taxon>
        <taxon>Neoteleostei</taxon>
        <taxon>Acanthomorphata</taxon>
        <taxon>Eupercaria</taxon>
        <taxon>Perciformes</taxon>
        <taxon>Cottioidei</taxon>
        <taxon>Cottales</taxon>
        <taxon>Liparidae</taxon>
        <taxon>Liparis</taxon>
    </lineage>
</organism>
<evidence type="ECO:0000313" key="2">
    <source>
        <dbReference type="EMBL" id="TNN50742.1"/>
    </source>
</evidence>
<keyword evidence="3" id="KW-1185">Reference proteome</keyword>
<accession>A0A4Z2GDJ6</accession>
<reference evidence="2 3" key="1">
    <citation type="submission" date="2019-03" db="EMBL/GenBank/DDBJ databases">
        <title>First draft genome of Liparis tanakae, snailfish: a comprehensive survey of snailfish specific genes.</title>
        <authorList>
            <person name="Kim W."/>
            <person name="Song I."/>
            <person name="Jeong J.-H."/>
            <person name="Kim D."/>
            <person name="Kim S."/>
            <person name="Ryu S."/>
            <person name="Song J.Y."/>
            <person name="Lee S.K."/>
        </authorList>
    </citation>
    <scope>NUCLEOTIDE SEQUENCE [LARGE SCALE GENOMIC DNA]</scope>
    <source>
        <tissue evidence="2">Muscle</tissue>
    </source>
</reference>
<sequence>MRCPSVARSGLRQCARSAPTCAEKESTESPQNEETHPLPEEAPRGNIRPRGAGSDGRAQDEPPRRRETGRGRAHPLGAAEVRRELREVRGASRATWRHNPPRGRHHAHHVTSGLRFII</sequence>
<feature type="compositionally biased region" description="Basic and acidic residues" evidence="1">
    <location>
        <begin position="22"/>
        <end position="43"/>
    </location>
</feature>
<comment type="caution">
    <text evidence="2">The sequence shown here is derived from an EMBL/GenBank/DDBJ whole genome shotgun (WGS) entry which is preliminary data.</text>
</comment>
<dbReference type="EMBL" id="SRLO01000607">
    <property type="protein sequence ID" value="TNN50742.1"/>
    <property type="molecule type" value="Genomic_DNA"/>
</dbReference>
<feature type="compositionally biased region" description="Basic and acidic residues" evidence="1">
    <location>
        <begin position="57"/>
        <end position="70"/>
    </location>
</feature>
<feature type="region of interest" description="Disordered" evidence="1">
    <location>
        <begin position="1"/>
        <end position="83"/>
    </location>
</feature>
<gene>
    <name evidence="2" type="ORF">EYF80_039063</name>
</gene>
<protein>
    <submittedName>
        <fullName evidence="2">Uncharacterized protein</fullName>
    </submittedName>
</protein>
<name>A0A4Z2GDJ6_9TELE</name>
<dbReference type="Proteomes" id="UP000314294">
    <property type="component" value="Unassembled WGS sequence"/>
</dbReference>
<evidence type="ECO:0000256" key="1">
    <source>
        <dbReference type="SAM" id="MobiDB-lite"/>
    </source>
</evidence>
<proteinExistence type="predicted"/>
<evidence type="ECO:0000313" key="3">
    <source>
        <dbReference type="Proteomes" id="UP000314294"/>
    </source>
</evidence>